<protein>
    <submittedName>
        <fullName evidence="2">Uncharacterized protein</fullName>
    </submittedName>
</protein>
<accession>A0A8J6C612</accession>
<keyword evidence="1" id="KW-0732">Signal</keyword>
<name>A0A8J6C612_DIALT</name>
<evidence type="ECO:0000256" key="1">
    <source>
        <dbReference type="SAM" id="SignalP"/>
    </source>
</evidence>
<sequence>MAVGVRTREVALLVLCAAGLCGSWDPDRDSPERSAYAVIARSLWRRGAHAPCVPRRPLGAAAEAALARSAGFALDTQLDERTRMRHVLRERDRRAPSQAKAQRLAATGAAVGRAAALAPSTRVNVSVCEVLLADQEHPLHAMWGMAWHKMGPVCMPKRAADGEAWIAAMEAGDVCMRNWFQDTANCSADALVPNFVTDDAVGAPALLGTDYGIDARCRWWTFPPAGAPAWRMRKAVRSKGANKQRCVLAGYNVLSLYGSRPRYNLCRNLEWVVCAARGRLHKQPAARLVFDPPPRELTLEVTLPFEGDDNRYPPRYVYLVEVCALTQLCDNGAQLFELALLEPFVCRWRPGALRALVRLIEGGRRWRGHAQHP</sequence>
<feature type="signal peptide" evidence="1">
    <location>
        <begin position="1"/>
        <end position="23"/>
    </location>
</feature>
<dbReference type="AlphaFoldDB" id="A0A8J6C612"/>
<organism evidence="2 3">
    <name type="scientific">Diacronema lutheri</name>
    <name type="common">Unicellular marine alga</name>
    <name type="synonym">Monochrysis lutheri</name>
    <dbReference type="NCBI Taxonomy" id="2081491"/>
    <lineage>
        <taxon>Eukaryota</taxon>
        <taxon>Haptista</taxon>
        <taxon>Haptophyta</taxon>
        <taxon>Pavlovophyceae</taxon>
        <taxon>Pavlovales</taxon>
        <taxon>Pavlovaceae</taxon>
        <taxon>Diacronema</taxon>
    </lineage>
</organism>
<proteinExistence type="predicted"/>
<evidence type="ECO:0000313" key="2">
    <source>
        <dbReference type="EMBL" id="KAG8459681.1"/>
    </source>
</evidence>
<evidence type="ECO:0000313" key="3">
    <source>
        <dbReference type="Proteomes" id="UP000751190"/>
    </source>
</evidence>
<reference evidence="2" key="1">
    <citation type="submission" date="2021-05" db="EMBL/GenBank/DDBJ databases">
        <title>The genome of the haptophyte Pavlova lutheri (Diacronema luteri, Pavlovales) - a model for lipid biosynthesis in eukaryotic algae.</title>
        <authorList>
            <person name="Hulatt C.J."/>
            <person name="Posewitz M.C."/>
        </authorList>
    </citation>
    <scope>NUCLEOTIDE SEQUENCE</scope>
    <source>
        <strain evidence="2">NIVA-4/92</strain>
    </source>
</reference>
<dbReference type="Proteomes" id="UP000751190">
    <property type="component" value="Unassembled WGS sequence"/>
</dbReference>
<comment type="caution">
    <text evidence="2">The sequence shown here is derived from an EMBL/GenBank/DDBJ whole genome shotgun (WGS) entry which is preliminary data.</text>
</comment>
<dbReference type="EMBL" id="JAGTXO010000038">
    <property type="protein sequence ID" value="KAG8459681.1"/>
    <property type="molecule type" value="Genomic_DNA"/>
</dbReference>
<keyword evidence="3" id="KW-1185">Reference proteome</keyword>
<gene>
    <name evidence="2" type="ORF">KFE25_003133</name>
</gene>
<dbReference type="OrthoDB" id="10420197at2759"/>
<feature type="chain" id="PRO_5035204880" evidence="1">
    <location>
        <begin position="24"/>
        <end position="373"/>
    </location>
</feature>